<dbReference type="SUPFAM" id="SSF51735">
    <property type="entry name" value="NAD(P)-binding Rossmann-fold domains"/>
    <property type="match status" value="1"/>
</dbReference>
<dbReference type="AlphaFoldDB" id="A0A1T4QAC2"/>
<dbReference type="InterPro" id="IPR006139">
    <property type="entry name" value="D-isomer_2_OHA_DH_cat_dom"/>
</dbReference>
<protein>
    <submittedName>
        <fullName evidence="8">Phosphoglycerate dehydrogenase</fullName>
    </submittedName>
</protein>
<dbReference type="GO" id="GO:0051287">
    <property type="term" value="F:NAD binding"/>
    <property type="evidence" value="ECO:0007669"/>
    <property type="project" value="InterPro"/>
</dbReference>
<dbReference type="PROSITE" id="PS00065">
    <property type="entry name" value="D_2_HYDROXYACID_DH_1"/>
    <property type="match status" value="1"/>
</dbReference>
<keyword evidence="9" id="KW-1185">Reference proteome</keyword>
<dbReference type="EMBL" id="FUWJ01000003">
    <property type="protein sequence ID" value="SKA00689.1"/>
    <property type="molecule type" value="Genomic_DNA"/>
</dbReference>
<evidence type="ECO:0000259" key="7">
    <source>
        <dbReference type="Pfam" id="PF02826"/>
    </source>
</evidence>
<reference evidence="9" key="1">
    <citation type="submission" date="2017-02" db="EMBL/GenBank/DDBJ databases">
        <authorList>
            <person name="Varghese N."/>
            <person name="Submissions S."/>
        </authorList>
    </citation>
    <scope>NUCLEOTIDE SEQUENCE [LARGE SCALE GENOMIC DNA]</scope>
    <source>
        <strain evidence="9">ATCC 27094</strain>
    </source>
</reference>
<dbReference type="InterPro" id="IPR029753">
    <property type="entry name" value="D-isomer_DH_CS"/>
</dbReference>
<evidence type="ECO:0000313" key="9">
    <source>
        <dbReference type="Proteomes" id="UP000190092"/>
    </source>
</evidence>
<keyword evidence="2" id="KW-0028">Amino-acid biosynthesis</keyword>
<sequence length="331" mass="35795">MSQTIKLALLDDYQNVALRMADWERLRKRGVEITVFNQPFASIDDAAQKLAPFQIVQMLRERTAFPRSLIEKLPNLKFLALTGARAMSLDDKAATARGIPISNTPGGGSNASTAELCWALLMACARDLAKADRLVRAGGWHDGIRNMVVLEGKRLGVIGLGKLGARVAGYAKAFGMEVVAWSQNLTEEKAAQGGAKLVTKDELLATSDFITIHLVLSDRTRGLIGASDLAKMKKSAMLINTSRGPIVDEAALIAALKNGTIAHAGLDVYDREPLPAGHALTKLDNVTLVPHLGYVVEESYRHFHEGTVTNIEAWLDGKPINVINPEALKKG</sequence>
<dbReference type="STRING" id="225324.SAMN02745126_03096"/>
<dbReference type="Gene3D" id="3.40.50.720">
    <property type="entry name" value="NAD(P)-binding Rossmann-like Domain"/>
    <property type="match status" value="2"/>
</dbReference>
<evidence type="ECO:0000256" key="5">
    <source>
        <dbReference type="RuleBase" id="RU003719"/>
    </source>
</evidence>
<proteinExistence type="inferred from homology"/>
<dbReference type="Proteomes" id="UP000190092">
    <property type="component" value="Unassembled WGS sequence"/>
</dbReference>
<dbReference type="CDD" id="cd12169">
    <property type="entry name" value="PGDH_like_1"/>
    <property type="match status" value="1"/>
</dbReference>
<feature type="domain" description="D-isomer specific 2-hydroxyacid dehydrogenase NAD-binding" evidence="7">
    <location>
        <begin position="119"/>
        <end position="293"/>
    </location>
</feature>
<evidence type="ECO:0000256" key="4">
    <source>
        <dbReference type="ARBA" id="ARBA00023027"/>
    </source>
</evidence>
<dbReference type="SUPFAM" id="SSF52283">
    <property type="entry name" value="Formate/glycerate dehydrogenase catalytic domain-like"/>
    <property type="match status" value="1"/>
</dbReference>
<name>A0A1T4QAC2_9HYPH</name>
<keyword evidence="3 5" id="KW-0560">Oxidoreductase</keyword>
<keyword evidence="4" id="KW-0520">NAD</keyword>
<dbReference type="GO" id="GO:0016616">
    <property type="term" value="F:oxidoreductase activity, acting on the CH-OH group of donors, NAD or NADP as acceptor"/>
    <property type="evidence" value="ECO:0007669"/>
    <property type="project" value="InterPro"/>
</dbReference>
<feature type="domain" description="D-isomer specific 2-hydroxyacid dehydrogenase catalytic" evidence="6">
    <location>
        <begin position="19"/>
        <end position="324"/>
    </location>
</feature>
<evidence type="ECO:0000313" key="8">
    <source>
        <dbReference type="EMBL" id="SKA00689.1"/>
    </source>
</evidence>
<dbReference type="InterPro" id="IPR006140">
    <property type="entry name" value="D-isomer_DH_NAD-bd"/>
</dbReference>
<dbReference type="Pfam" id="PF00389">
    <property type="entry name" value="2-Hacid_dh"/>
    <property type="match status" value="1"/>
</dbReference>
<dbReference type="RefSeq" id="WP_085934807.1">
    <property type="nucleotide sequence ID" value="NZ_FUWJ01000003.1"/>
</dbReference>
<comment type="similarity">
    <text evidence="1 5">Belongs to the D-isomer specific 2-hydroxyacid dehydrogenase family.</text>
</comment>
<dbReference type="FunFam" id="3.40.50.720:FF:000203">
    <property type="entry name" value="D-3-phosphoglycerate dehydrogenase (SerA)"/>
    <property type="match status" value="1"/>
</dbReference>
<evidence type="ECO:0000256" key="1">
    <source>
        <dbReference type="ARBA" id="ARBA00005854"/>
    </source>
</evidence>
<evidence type="ECO:0000256" key="2">
    <source>
        <dbReference type="ARBA" id="ARBA00022605"/>
    </source>
</evidence>
<dbReference type="PROSITE" id="PS00671">
    <property type="entry name" value="D_2_HYDROXYACID_DH_3"/>
    <property type="match status" value="1"/>
</dbReference>
<gene>
    <name evidence="8" type="ORF">SAMN02745126_03096</name>
</gene>
<accession>A0A1T4QAC2</accession>
<organism evidence="8 9">
    <name type="scientific">Enhydrobacter aerosaccus</name>
    <dbReference type="NCBI Taxonomy" id="225324"/>
    <lineage>
        <taxon>Bacteria</taxon>
        <taxon>Pseudomonadati</taxon>
        <taxon>Pseudomonadota</taxon>
        <taxon>Alphaproteobacteria</taxon>
        <taxon>Hyphomicrobiales</taxon>
        <taxon>Enhydrobacter</taxon>
    </lineage>
</organism>
<dbReference type="OrthoDB" id="9793626at2"/>
<dbReference type="InterPro" id="IPR050857">
    <property type="entry name" value="D-2-hydroxyacid_DH"/>
</dbReference>
<dbReference type="InterPro" id="IPR036291">
    <property type="entry name" value="NAD(P)-bd_dom_sf"/>
</dbReference>
<evidence type="ECO:0000256" key="3">
    <source>
        <dbReference type="ARBA" id="ARBA00023002"/>
    </source>
</evidence>
<evidence type="ECO:0000259" key="6">
    <source>
        <dbReference type="Pfam" id="PF00389"/>
    </source>
</evidence>
<dbReference type="InterPro" id="IPR029752">
    <property type="entry name" value="D-isomer_DH_CS1"/>
</dbReference>
<dbReference type="PANTHER" id="PTHR42789">
    <property type="entry name" value="D-ISOMER SPECIFIC 2-HYDROXYACID DEHYDROGENASE FAMILY PROTEIN (AFU_ORTHOLOGUE AFUA_6G10090)"/>
    <property type="match status" value="1"/>
</dbReference>
<dbReference type="GO" id="GO:0008652">
    <property type="term" value="P:amino acid biosynthetic process"/>
    <property type="evidence" value="ECO:0007669"/>
    <property type="project" value="UniProtKB-KW"/>
</dbReference>
<dbReference type="Pfam" id="PF02826">
    <property type="entry name" value="2-Hacid_dh_C"/>
    <property type="match status" value="1"/>
</dbReference>
<dbReference type="PANTHER" id="PTHR42789:SF1">
    <property type="entry name" value="D-ISOMER SPECIFIC 2-HYDROXYACID DEHYDROGENASE FAMILY PROTEIN (AFU_ORTHOLOGUE AFUA_6G10090)"/>
    <property type="match status" value="1"/>
</dbReference>